<organism evidence="1 2">
    <name type="scientific">Mogibacterium pumilum</name>
    <dbReference type="NCBI Taxonomy" id="86332"/>
    <lineage>
        <taxon>Bacteria</taxon>
        <taxon>Bacillati</taxon>
        <taxon>Bacillota</taxon>
        <taxon>Clostridia</taxon>
        <taxon>Peptostreptococcales</taxon>
        <taxon>Anaerovoracaceae</taxon>
        <taxon>Mogibacterium</taxon>
    </lineage>
</organism>
<sequence>MKQLKIKDNQYLPKEDFYQVKSIVSHVSDKTLEQLEREGVFVFPEIIKDAEDITKDQMILQSCNGMYCSGNVMGFLGSGDERLVIESRFSRGDNDYFFQYLLEKVLDFPNFISLDTNANQEERMFNLLLFLFPHYLKVAARKGAFKTYIHNKYNDDNVRGTIDIARHIKNNIPFVGDIAYNQREYSFDNYLMELIRHTIEHIKSKSYGYNLLNKVKDEVKLVIYATPKYRATDRRRVLEANRKNTIRHAYYHEYRDLQRLCILILQNQKHKFGDGHRKVYGILFDGAWLWEEYINSLIDDMFYHPMNKSGTGAQRLFGGGIGLIYPDFIGRNQADRVIADAKYKPIDNIGNKDYLQVLAYMFRFDSKRGYYLYPDSTDSGSKCLMMNEGSTYEGDVSARTDISITKLGLKVPSESLNYNEFTKQINHSEKEFINAIKKAY</sequence>
<protein>
    <recommendedName>
        <fullName evidence="3">Restriction endonuclease</fullName>
    </recommendedName>
</protein>
<dbReference type="OrthoDB" id="307209at2"/>
<accession>A0A223ATG9</accession>
<proteinExistence type="predicted"/>
<gene>
    <name evidence="1" type="ORF">AXF17_07520</name>
</gene>
<evidence type="ECO:0000313" key="2">
    <source>
        <dbReference type="Proteomes" id="UP000214689"/>
    </source>
</evidence>
<dbReference type="Proteomes" id="UP000214689">
    <property type="component" value="Chromosome"/>
</dbReference>
<name>A0A223ATG9_9FIRM</name>
<reference evidence="2" key="1">
    <citation type="submission" date="2016-05" db="EMBL/GenBank/DDBJ databases">
        <authorList>
            <person name="Holder M.E."/>
            <person name="Ajami N.J."/>
            <person name="Petrosino J.F."/>
        </authorList>
    </citation>
    <scope>NUCLEOTIDE SEQUENCE [LARGE SCALE GENOMIC DNA]</scope>
    <source>
        <strain evidence="2">ATCC 700696</strain>
    </source>
</reference>
<dbReference type="Pfam" id="PF10117">
    <property type="entry name" value="McrBC"/>
    <property type="match status" value="1"/>
</dbReference>
<dbReference type="RefSeq" id="WP_094234500.1">
    <property type="nucleotide sequence ID" value="NZ_CP016199.1"/>
</dbReference>
<evidence type="ECO:0000313" key="1">
    <source>
        <dbReference type="EMBL" id="ASS38260.1"/>
    </source>
</evidence>
<keyword evidence="2" id="KW-1185">Reference proteome</keyword>
<evidence type="ECO:0008006" key="3">
    <source>
        <dbReference type="Google" id="ProtNLM"/>
    </source>
</evidence>
<dbReference type="AlphaFoldDB" id="A0A223ATG9"/>
<dbReference type="REBASE" id="214984">
    <property type="entry name" value="Mpu696McrBCP"/>
</dbReference>
<dbReference type="PANTHER" id="PTHR38733">
    <property type="entry name" value="PROTEIN MCRC"/>
    <property type="match status" value="1"/>
</dbReference>
<dbReference type="InterPro" id="IPR019292">
    <property type="entry name" value="McrC"/>
</dbReference>
<dbReference type="EMBL" id="CP016199">
    <property type="protein sequence ID" value="ASS38260.1"/>
    <property type="molecule type" value="Genomic_DNA"/>
</dbReference>
<dbReference type="PANTHER" id="PTHR38733:SF1">
    <property type="entry name" value="TYPE IV METHYL-DIRECTED RESTRICTION ENZYME ECOKMCRBC"/>
    <property type="match status" value="1"/>
</dbReference>